<accession>A0AA41QBH7</accession>
<name>A0AA41QBH7_9ACTN</name>
<dbReference type="Proteomes" id="UP001165378">
    <property type="component" value="Unassembled WGS sequence"/>
</dbReference>
<dbReference type="RefSeq" id="WP_235058607.1">
    <property type="nucleotide sequence ID" value="NZ_JAKFHA010000062.1"/>
</dbReference>
<feature type="region of interest" description="Disordered" evidence="1">
    <location>
        <begin position="134"/>
        <end position="165"/>
    </location>
</feature>
<gene>
    <name evidence="2" type="ORF">LZ495_42420</name>
</gene>
<evidence type="ECO:0000313" key="3">
    <source>
        <dbReference type="Proteomes" id="UP001165378"/>
    </source>
</evidence>
<protein>
    <submittedName>
        <fullName evidence="2">Uncharacterized protein</fullName>
    </submittedName>
</protein>
<organism evidence="2 3">
    <name type="scientific">Yinghuangia soli</name>
    <dbReference type="NCBI Taxonomy" id="2908204"/>
    <lineage>
        <taxon>Bacteria</taxon>
        <taxon>Bacillati</taxon>
        <taxon>Actinomycetota</taxon>
        <taxon>Actinomycetes</taxon>
        <taxon>Kitasatosporales</taxon>
        <taxon>Streptomycetaceae</taxon>
        <taxon>Yinghuangia</taxon>
    </lineage>
</organism>
<proteinExistence type="predicted"/>
<evidence type="ECO:0000256" key="1">
    <source>
        <dbReference type="SAM" id="MobiDB-lite"/>
    </source>
</evidence>
<evidence type="ECO:0000313" key="2">
    <source>
        <dbReference type="EMBL" id="MCF2533844.1"/>
    </source>
</evidence>
<keyword evidence="3" id="KW-1185">Reference proteome</keyword>
<dbReference type="EMBL" id="JAKFHA010000062">
    <property type="protein sequence ID" value="MCF2533844.1"/>
    <property type="molecule type" value="Genomic_DNA"/>
</dbReference>
<reference evidence="2" key="1">
    <citation type="submission" date="2022-01" db="EMBL/GenBank/DDBJ databases">
        <title>Genome-Based Taxonomic Classification of the Phylum Actinobacteria.</title>
        <authorList>
            <person name="Gao Y."/>
        </authorList>
    </citation>
    <scope>NUCLEOTIDE SEQUENCE</scope>
    <source>
        <strain evidence="2">KLBMP 8922</strain>
    </source>
</reference>
<dbReference type="AlphaFoldDB" id="A0AA41QBH7"/>
<comment type="caution">
    <text evidence="2">The sequence shown here is derived from an EMBL/GenBank/DDBJ whole genome shotgun (WGS) entry which is preliminary data.</text>
</comment>
<sequence>MDLDRKDLSPECAAAARKLAGTVIAQRSGSAVRHPAFSGWAGIVAGQADDLAADAPPFPRASLCYLARSLREAAQAHGTRDHEAAAASFATALRFARSLLRTLDRYAPVSSPMLCDACGEPYVASLARVPRQIPSGKAEHGPAHLVTSHGAPYRAEPHEPCAAAA</sequence>